<keyword evidence="1" id="KW-0812">Transmembrane</keyword>
<evidence type="ECO:0000313" key="4">
    <source>
        <dbReference type="Proteomes" id="UP000034166"/>
    </source>
</evidence>
<keyword evidence="1" id="KW-1133">Transmembrane helix</keyword>
<feature type="transmembrane region" description="Helical" evidence="1">
    <location>
        <begin position="36"/>
        <end position="58"/>
    </location>
</feature>
<dbReference type="Pfam" id="PF07885">
    <property type="entry name" value="Ion_trans_2"/>
    <property type="match status" value="1"/>
</dbReference>
<accession>A0A0M2SSU7</accession>
<keyword evidence="1" id="KW-0472">Membrane</keyword>
<sequence length="134" mass="14664">MGVYISIIIIILCILLSLRELFIPDKIKGKKMSIENFLILAIIYATVMIGFGLIYYLIGTQGYPVLIEADHNQSGTTLGRVETSLYFSAITLFSVGYGDIAPVGIGRVIAVLEALIGYTIPAAFVARTVFDRKI</sequence>
<feature type="domain" description="Potassium channel" evidence="2">
    <location>
        <begin position="45"/>
        <end position="127"/>
    </location>
</feature>
<feature type="transmembrane region" description="Helical" evidence="1">
    <location>
        <begin position="108"/>
        <end position="130"/>
    </location>
</feature>
<dbReference type="PATRIC" id="fig|1408103.3.peg.4734"/>
<evidence type="ECO:0000259" key="2">
    <source>
        <dbReference type="Pfam" id="PF07885"/>
    </source>
</evidence>
<dbReference type="SUPFAM" id="SSF81324">
    <property type="entry name" value="Voltage-gated potassium channels"/>
    <property type="match status" value="1"/>
</dbReference>
<comment type="caution">
    <text evidence="3">The sequence shown here is derived from an EMBL/GenBank/DDBJ whole genome shotgun (WGS) entry which is preliminary data.</text>
</comment>
<gene>
    <name evidence="3" type="ORF">WQ57_21605</name>
</gene>
<name>A0A0M2SSU7_9BACI</name>
<reference evidence="3 4" key="1">
    <citation type="submission" date="2015-04" db="EMBL/GenBank/DDBJ databases">
        <title>Taxonomic description and genome sequence of Bacillus campisalis sp. nov., a novel member of the genus Bacillus isolated from solar saltern.</title>
        <authorList>
            <person name="Mathan Kumar R."/>
            <person name="Kaur G."/>
            <person name="Kumar A."/>
            <person name="Singh N.K."/>
            <person name="Kaur N."/>
            <person name="Kumar N."/>
            <person name="Mayilraj S."/>
        </authorList>
    </citation>
    <scope>NUCLEOTIDE SEQUENCE [LARGE SCALE GENOMIC DNA]</scope>
    <source>
        <strain evidence="3 4">SA2-6</strain>
    </source>
</reference>
<feature type="transmembrane region" description="Helical" evidence="1">
    <location>
        <begin position="6"/>
        <end position="24"/>
    </location>
</feature>
<protein>
    <submittedName>
        <fullName evidence="3">Transporter</fullName>
    </submittedName>
</protein>
<keyword evidence="4" id="KW-1185">Reference proteome</keyword>
<dbReference type="InterPro" id="IPR013099">
    <property type="entry name" value="K_chnl_dom"/>
</dbReference>
<dbReference type="RefSeq" id="WP_046525803.1">
    <property type="nucleotide sequence ID" value="NZ_LAYY01000047.1"/>
</dbReference>
<organism evidence="3 4">
    <name type="scientific">Mesobacillus campisalis</name>
    <dbReference type="NCBI Taxonomy" id="1408103"/>
    <lineage>
        <taxon>Bacteria</taxon>
        <taxon>Bacillati</taxon>
        <taxon>Bacillota</taxon>
        <taxon>Bacilli</taxon>
        <taxon>Bacillales</taxon>
        <taxon>Bacillaceae</taxon>
        <taxon>Mesobacillus</taxon>
    </lineage>
</organism>
<evidence type="ECO:0000313" key="3">
    <source>
        <dbReference type="EMBL" id="KKK36047.1"/>
    </source>
</evidence>
<dbReference type="AlphaFoldDB" id="A0A0M2SSU7"/>
<dbReference type="Gene3D" id="1.10.287.70">
    <property type="match status" value="1"/>
</dbReference>
<dbReference type="Proteomes" id="UP000034166">
    <property type="component" value="Unassembled WGS sequence"/>
</dbReference>
<proteinExistence type="predicted"/>
<evidence type="ECO:0000256" key="1">
    <source>
        <dbReference type="SAM" id="Phobius"/>
    </source>
</evidence>
<dbReference type="OrthoDB" id="9813518at2"/>
<dbReference type="EMBL" id="LAYY01000047">
    <property type="protein sequence ID" value="KKK36047.1"/>
    <property type="molecule type" value="Genomic_DNA"/>
</dbReference>